<evidence type="ECO:0000256" key="1">
    <source>
        <dbReference type="SAM" id="Phobius"/>
    </source>
</evidence>
<feature type="transmembrane region" description="Helical" evidence="1">
    <location>
        <begin position="24"/>
        <end position="43"/>
    </location>
</feature>
<keyword evidence="1" id="KW-0472">Membrane</keyword>
<name>A0A3B0RN82_9ZZZZ</name>
<protein>
    <submittedName>
        <fullName evidence="2">Uncharacterized protein</fullName>
    </submittedName>
</protein>
<organism evidence="2">
    <name type="scientific">hydrothermal vent metagenome</name>
    <dbReference type="NCBI Taxonomy" id="652676"/>
    <lineage>
        <taxon>unclassified sequences</taxon>
        <taxon>metagenomes</taxon>
        <taxon>ecological metagenomes</taxon>
    </lineage>
</organism>
<dbReference type="AlphaFoldDB" id="A0A3B0RN82"/>
<keyword evidence="1" id="KW-0812">Transmembrane</keyword>
<proteinExistence type="predicted"/>
<dbReference type="EMBL" id="UOEI01000136">
    <property type="protein sequence ID" value="VAV94994.1"/>
    <property type="molecule type" value="Genomic_DNA"/>
</dbReference>
<reference evidence="2" key="1">
    <citation type="submission" date="2018-06" db="EMBL/GenBank/DDBJ databases">
        <authorList>
            <person name="Zhirakovskaya E."/>
        </authorList>
    </citation>
    <scope>NUCLEOTIDE SEQUENCE</scope>
</reference>
<accession>A0A3B0RN82</accession>
<sequence>MLNLIFAAEEAVIGAPPGDEWATIAYALLGITLLVAAIATIIVTPRAESHH</sequence>
<keyword evidence="1" id="KW-1133">Transmembrane helix</keyword>
<gene>
    <name evidence="2" type="ORF">MNBD_ACTINO01-745</name>
</gene>
<evidence type="ECO:0000313" key="2">
    <source>
        <dbReference type="EMBL" id="VAV94994.1"/>
    </source>
</evidence>